<protein>
    <recommendedName>
        <fullName evidence="4">Flap endonuclease-1-like 5' DNA nuclease</fullName>
    </recommendedName>
</protein>
<dbReference type="RefSeq" id="WP_066690226.1">
    <property type="nucleotide sequence ID" value="NZ_CP117025.1"/>
</dbReference>
<gene>
    <name evidence="2" type="ORF">AVT10_14900</name>
</gene>
<feature type="compositionally biased region" description="Low complexity" evidence="1">
    <location>
        <begin position="78"/>
        <end position="94"/>
    </location>
</feature>
<reference evidence="3" key="1">
    <citation type="submission" date="2016-01" db="EMBL/GenBank/DDBJ databases">
        <title>Draft genome of Chromobacterium sp. F49.</title>
        <authorList>
            <person name="Hong K.W."/>
        </authorList>
    </citation>
    <scope>NUCLEOTIDE SEQUENCE [LARGE SCALE GENOMIC DNA]</scope>
    <source>
        <strain evidence="3">CN3</strain>
    </source>
</reference>
<organism evidence="2 3">
    <name type="scientific">Sphingomonas hankookensis</name>
    <dbReference type="NCBI Taxonomy" id="563996"/>
    <lineage>
        <taxon>Bacteria</taxon>
        <taxon>Pseudomonadati</taxon>
        <taxon>Pseudomonadota</taxon>
        <taxon>Alphaproteobacteria</taxon>
        <taxon>Sphingomonadales</taxon>
        <taxon>Sphingomonadaceae</taxon>
        <taxon>Sphingomonas</taxon>
    </lineage>
</organism>
<proteinExistence type="predicted"/>
<comment type="caution">
    <text evidence="2">The sequence shown here is derived from an EMBL/GenBank/DDBJ whole genome shotgun (WGS) entry which is preliminary data.</text>
</comment>
<evidence type="ECO:0000313" key="3">
    <source>
        <dbReference type="Proteomes" id="UP000076609"/>
    </source>
</evidence>
<evidence type="ECO:0008006" key="4">
    <source>
        <dbReference type="Google" id="ProtNLM"/>
    </source>
</evidence>
<sequence>MLFQTPTQFAVLALLLLAGWFFGLASSSGGKKWKQRYRDEEAAHKAYRAEVAADLKARDERLREVEAERDRLAKERSTATATAATAATGAAAASSSGGGFFGWGGDNLSRIRGIDADLERALGQRGIKTYRAIEQLTEADERALEEDLRLRPGTIDAEHWREQAAMLREGRDDDHRSRWG</sequence>
<feature type="region of interest" description="Disordered" evidence="1">
    <location>
        <begin position="69"/>
        <end position="94"/>
    </location>
</feature>
<keyword evidence="3" id="KW-1185">Reference proteome</keyword>
<dbReference type="Proteomes" id="UP000076609">
    <property type="component" value="Unassembled WGS sequence"/>
</dbReference>
<dbReference type="EMBL" id="LQQO01000016">
    <property type="protein sequence ID" value="KZE14045.1"/>
    <property type="molecule type" value="Genomic_DNA"/>
</dbReference>
<evidence type="ECO:0000256" key="1">
    <source>
        <dbReference type="SAM" id="MobiDB-lite"/>
    </source>
</evidence>
<accession>A0ABR5YC77</accession>
<evidence type="ECO:0000313" key="2">
    <source>
        <dbReference type="EMBL" id="KZE14045.1"/>
    </source>
</evidence>
<feature type="region of interest" description="Disordered" evidence="1">
    <location>
        <begin position="161"/>
        <end position="180"/>
    </location>
</feature>
<name>A0ABR5YC77_9SPHN</name>